<protein>
    <submittedName>
        <fullName evidence="1">Uncharacterized protein</fullName>
    </submittedName>
</protein>
<organism evidence="1 2">
    <name type="scientific">Sphagnum jensenii</name>
    <dbReference type="NCBI Taxonomy" id="128206"/>
    <lineage>
        <taxon>Eukaryota</taxon>
        <taxon>Viridiplantae</taxon>
        <taxon>Streptophyta</taxon>
        <taxon>Embryophyta</taxon>
        <taxon>Bryophyta</taxon>
        <taxon>Sphagnophytina</taxon>
        <taxon>Sphagnopsida</taxon>
        <taxon>Sphagnales</taxon>
        <taxon>Sphagnaceae</taxon>
        <taxon>Sphagnum</taxon>
    </lineage>
</organism>
<gene>
    <name evidence="1" type="ORF">CSSPJE1EN1_LOCUS23849</name>
</gene>
<reference evidence="1" key="1">
    <citation type="submission" date="2024-02" db="EMBL/GenBank/DDBJ databases">
        <authorList>
            <consortium name="ELIXIR-Norway"/>
            <consortium name="Elixir Norway"/>
        </authorList>
    </citation>
    <scope>NUCLEOTIDE SEQUENCE</scope>
</reference>
<name>A0ABP0XJ46_9BRYO</name>
<evidence type="ECO:0000313" key="1">
    <source>
        <dbReference type="EMBL" id="CAK9278371.1"/>
    </source>
</evidence>
<keyword evidence="2" id="KW-1185">Reference proteome</keyword>
<dbReference type="Proteomes" id="UP001497444">
    <property type="component" value="Chromosome 9"/>
</dbReference>
<accession>A0ABP0XJ46</accession>
<sequence>MKNEPSTEEVAILIDGNKSPIDADLKDNQSVIDNKVIVVVDVHVSAKLLQNWAMMPWNNIYIAALSW</sequence>
<dbReference type="EMBL" id="OZ020104">
    <property type="protein sequence ID" value="CAK9278371.1"/>
    <property type="molecule type" value="Genomic_DNA"/>
</dbReference>
<evidence type="ECO:0000313" key="2">
    <source>
        <dbReference type="Proteomes" id="UP001497444"/>
    </source>
</evidence>
<proteinExistence type="predicted"/>